<dbReference type="PIRSF" id="PIRSF029669">
    <property type="entry name" value="UCP029669"/>
    <property type="match status" value="1"/>
</dbReference>
<proteinExistence type="predicted"/>
<gene>
    <name evidence="2" type="ORF">ABNW52_14330</name>
</gene>
<dbReference type="InterPro" id="IPR036086">
    <property type="entry name" value="ParB/Sulfiredoxin_sf"/>
</dbReference>
<dbReference type="InterPro" id="IPR016932">
    <property type="entry name" value="UCP029669"/>
</dbReference>
<dbReference type="InterPro" id="IPR014956">
    <property type="entry name" value="ParBc_2"/>
</dbReference>
<sequence length="228" mass="24705">MRHLLLALPLLLSTALASAAPCQADTPIGQWCDTPLAALHPTQPGIGQLQVENEAAELRELSADKLAAKIRKKAIPVVIGPGGTLYLVDRHHFASALLRLGVAAASVQVIGRLTQPDTFWHDMAARHWSWLRDQQGRPLAASALPATLAALPDDPYRSLAGLLQDKGYVAKQDEVYFVEFAWASWLGQQLHWANIDRGSLKQQLKQAQQLACSAAASQLPGYPGKACR</sequence>
<evidence type="ECO:0000256" key="1">
    <source>
        <dbReference type="SAM" id="SignalP"/>
    </source>
</evidence>
<dbReference type="Gene3D" id="1.10.8.10">
    <property type="entry name" value="DNA helicase RuvA subunit, C-terminal domain"/>
    <property type="match status" value="1"/>
</dbReference>
<dbReference type="RefSeq" id="WP_349589132.1">
    <property type="nucleotide sequence ID" value="NZ_JBEFLD010000007.1"/>
</dbReference>
<evidence type="ECO:0000313" key="3">
    <source>
        <dbReference type="Proteomes" id="UP001433638"/>
    </source>
</evidence>
<dbReference type="CDD" id="cd16390">
    <property type="entry name" value="ParB_N_Srx_like"/>
    <property type="match status" value="1"/>
</dbReference>
<keyword evidence="3" id="KW-1185">Reference proteome</keyword>
<dbReference type="Gene3D" id="3.90.1530.10">
    <property type="entry name" value="Conserved hypothetical protein from pyrococcus furiosus pfu- 392566-001, ParB domain"/>
    <property type="match status" value="1"/>
</dbReference>
<dbReference type="EMBL" id="JBEFLD010000007">
    <property type="protein sequence ID" value="MEQ6291792.1"/>
    <property type="molecule type" value="Genomic_DNA"/>
</dbReference>
<dbReference type="Pfam" id="PF08857">
    <property type="entry name" value="ParBc_2"/>
    <property type="match status" value="1"/>
</dbReference>
<dbReference type="Proteomes" id="UP001433638">
    <property type="component" value="Unassembled WGS sequence"/>
</dbReference>
<evidence type="ECO:0000313" key="2">
    <source>
        <dbReference type="EMBL" id="MEQ6291792.1"/>
    </source>
</evidence>
<name>A0ABV1M6I5_9NEIS</name>
<keyword evidence="1" id="KW-0732">Signal</keyword>
<feature type="chain" id="PRO_5047536584" evidence="1">
    <location>
        <begin position="20"/>
        <end position="228"/>
    </location>
</feature>
<protein>
    <submittedName>
        <fullName evidence="2">ParB/Srx family N-terminal domain-containing protein</fullName>
    </submittedName>
</protein>
<feature type="signal peptide" evidence="1">
    <location>
        <begin position="1"/>
        <end position="19"/>
    </location>
</feature>
<comment type="caution">
    <text evidence="2">The sequence shown here is derived from an EMBL/GenBank/DDBJ whole genome shotgun (WGS) entry which is preliminary data.</text>
</comment>
<accession>A0ABV1M6I5</accession>
<reference evidence="2" key="1">
    <citation type="submission" date="2024-06" db="EMBL/GenBank/DDBJ databases">
        <title>Genome sequence of Vogesella sp. MAHUQ-64.</title>
        <authorList>
            <person name="Huq M.A."/>
        </authorList>
    </citation>
    <scope>NUCLEOTIDE SEQUENCE</scope>
    <source>
        <strain evidence="2">MAHUQ-64</strain>
    </source>
</reference>
<dbReference type="SUPFAM" id="SSF110849">
    <property type="entry name" value="ParB/Sulfiredoxin"/>
    <property type="match status" value="1"/>
</dbReference>
<organism evidence="2 3">
    <name type="scientific">Vogesella oryzagri</name>
    <dbReference type="NCBI Taxonomy" id="3160864"/>
    <lineage>
        <taxon>Bacteria</taxon>
        <taxon>Pseudomonadati</taxon>
        <taxon>Pseudomonadota</taxon>
        <taxon>Betaproteobacteria</taxon>
        <taxon>Neisseriales</taxon>
        <taxon>Chromobacteriaceae</taxon>
        <taxon>Vogesella</taxon>
    </lineage>
</organism>